<organism evidence="1 2">
    <name type="scientific">Diploptera punctata</name>
    <name type="common">Pacific beetle cockroach</name>
    <dbReference type="NCBI Taxonomy" id="6984"/>
    <lineage>
        <taxon>Eukaryota</taxon>
        <taxon>Metazoa</taxon>
        <taxon>Ecdysozoa</taxon>
        <taxon>Arthropoda</taxon>
        <taxon>Hexapoda</taxon>
        <taxon>Insecta</taxon>
        <taxon>Pterygota</taxon>
        <taxon>Neoptera</taxon>
        <taxon>Polyneoptera</taxon>
        <taxon>Dictyoptera</taxon>
        <taxon>Blattodea</taxon>
        <taxon>Blaberoidea</taxon>
        <taxon>Blaberidae</taxon>
        <taxon>Diplopterinae</taxon>
        <taxon>Diploptera</taxon>
    </lineage>
</organism>
<evidence type="ECO:0000313" key="2">
    <source>
        <dbReference type="Proteomes" id="UP001233999"/>
    </source>
</evidence>
<sequence>TASCLIDTITRMIIQLSRGTMVIDTDENNGSGFIAENSGRPLIRSHQLLTFKNYNVSDQTFRGDIKISFNIEYIFKCSHAEGLILFHQNLVMK</sequence>
<feature type="non-terminal residue" evidence="1">
    <location>
        <position position="93"/>
    </location>
</feature>
<evidence type="ECO:0000313" key="1">
    <source>
        <dbReference type="EMBL" id="KAJ9581521.1"/>
    </source>
</evidence>
<protein>
    <submittedName>
        <fullName evidence="1">Uncharacterized protein</fullName>
    </submittedName>
</protein>
<feature type="non-terminal residue" evidence="1">
    <location>
        <position position="1"/>
    </location>
</feature>
<gene>
    <name evidence="1" type="ORF">L9F63_023295</name>
</gene>
<proteinExistence type="predicted"/>
<name>A0AAD7ZJI4_DIPPU</name>
<dbReference type="Proteomes" id="UP001233999">
    <property type="component" value="Unassembled WGS sequence"/>
</dbReference>
<keyword evidence="2" id="KW-1185">Reference proteome</keyword>
<dbReference type="AlphaFoldDB" id="A0AAD7ZJI4"/>
<dbReference type="EMBL" id="JASPKZ010007901">
    <property type="protein sequence ID" value="KAJ9581521.1"/>
    <property type="molecule type" value="Genomic_DNA"/>
</dbReference>
<comment type="caution">
    <text evidence="1">The sequence shown here is derived from an EMBL/GenBank/DDBJ whole genome shotgun (WGS) entry which is preliminary data.</text>
</comment>
<accession>A0AAD7ZJI4</accession>
<reference evidence="1" key="1">
    <citation type="journal article" date="2023" name="IScience">
        <title>Live-bearing cockroach genome reveals convergent evolutionary mechanisms linked to viviparity in insects and beyond.</title>
        <authorList>
            <person name="Fouks B."/>
            <person name="Harrison M.C."/>
            <person name="Mikhailova A.A."/>
            <person name="Marchal E."/>
            <person name="English S."/>
            <person name="Carruthers M."/>
            <person name="Jennings E.C."/>
            <person name="Chiamaka E.L."/>
            <person name="Frigard R.A."/>
            <person name="Pippel M."/>
            <person name="Attardo G.M."/>
            <person name="Benoit J.B."/>
            <person name="Bornberg-Bauer E."/>
            <person name="Tobe S.S."/>
        </authorList>
    </citation>
    <scope>NUCLEOTIDE SEQUENCE</scope>
    <source>
        <strain evidence="1">Stay&amp;Tobe</strain>
    </source>
</reference>
<reference evidence="1" key="2">
    <citation type="submission" date="2023-05" db="EMBL/GenBank/DDBJ databases">
        <authorList>
            <person name="Fouks B."/>
        </authorList>
    </citation>
    <scope>NUCLEOTIDE SEQUENCE</scope>
    <source>
        <strain evidence="1">Stay&amp;Tobe</strain>
        <tissue evidence="1">Testes</tissue>
    </source>
</reference>